<sequence length="149" mass="16694">MSPLHPSDHWLPPRPANRASRSSNTHLEPKVECGPSSVGVHVLEWVHTSLVPERSADLHADAKPLKIVFTDDRGDPINPPVYKVTQTDPERVTLEVYTTAHRCKWSVIVHWSVNGDDHKTKIPDKGQYVVTGTDAATEHRATDGELLRW</sequence>
<keyword evidence="3" id="KW-1185">Reference proteome</keyword>
<evidence type="ECO:0000256" key="1">
    <source>
        <dbReference type="SAM" id="MobiDB-lite"/>
    </source>
</evidence>
<dbReference type="Proteomes" id="UP000000428">
    <property type="component" value="Chromosome"/>
</dbReference>
<dbReference type="EMBL" id="BA000030">
    <property type="protein sequence ID" value="BAC68212.1"/>
    <property type="molecule type" value="Genomic_DNA"/>
</dbReference>
<gene>
    <name evidence="2" type="ORF">SAVERM_502</name>
</gene>
<proteinExistence type="predicted"/>
<reference evidence="2 3" key="2">
    <citation type="journal article" date="2003" name="Nat. Biotechnol.">
        <title>Complete genome sequence and comparative analysis of the industrial microorganism Streptomyces avermitilis.</title>
        <authorList>
            <person name="Ikeda H."/>
            <person name="Ishikawa J."/>
            <person name="Hanamoto A."/>
            <person name="Shinose M."/>
            <person name="Kikuchi H."/>
            <person name="Shiba T."/>
            <person name="Sakaki Y."/>
            <person name="Hattori M."/>
            <person name="Omura S."/>
        </authorList>
    </citation>
    <scope>NUCLEOTIDE SEQUENCE [LARGE SCALE GENOMIC DNA]</scope>
    <source>
        <strain evidence="3">ATCC 31267 / DSM 46492 / JCM 5070 / NBRC 14893 / NCIMB 12804 / NRRL 8165 / MA-4680</strain>
    </source>
</reference>
<reference evidence="2 3" key="3">
    <citation type="journal article" date="2014" name="J. Ind. Microbiol. Biotechnol.">
        <title>Genome mining of the Streptomyces avermitilis genome and development of genome-minimized hosts for heterologous expression of biosynthetic gene clusters.</title>
        <authorList>
            <person name="Ikeda H."/>
            <person name="Shin-ya K."/>
            <person name="Omura S."/>
        </authorList>
    </citation>
    <scope>NUCLEOTIDE SEQUENCE [LARGE SCALE GENOMIC DNA]</scope>
    <source>
        <strain evidence="3">ATCC 31267 / DSM 46492 / JCM 5070 / NBRC 14893 / NCIMB 12804 / NRRL 8165 / MA-4680</strain>
    </source>
</reference>
<organism evidence="2 3">
    <name type="scientific">Streptomyces avermitilis (strain ATCC 31267 / DSM 46492 / JCM 5070 / NBRC 14893 / NCIMB 12804 / NRRL 8165 / MA-4680)</name>
    <dbReference type="NCBI Taxonomy" id="227882"/>
    <lineage>
        <taxon>Bacteria</taxon>
        <taxon>Bacillati</taxon>
        <taxon>Actinomycetota</taxon>
        <taxon>Actinomycetes</taxon>
        <taxon>Kitasatosporales</taxon>
        <taxon>Streptomycetaceae</taxon>
        <taxon>Streptomyces</taxon>
    </lineage>
</organism>
<evidence type="ECO:0000313" key="3">
    <source>
        <dbReference type="Proteomes" id="UP000000428"/>
    </source>
</evidence>
<name>Q82QK4_STRAW</name>
<evidence type="ECO:0000313" key="2">
    <source>
        <dbReference type="EMBL" id="BAC68212.1"/>
    </source>
</evidence>
<dbReference type="AlphaFoldDB" id="Q82QK4"/>
<reference evidence="2 3" key="1">
    <citation type="journal article" date="2001" name="Proc. Natl. Acad. Sci. U.S.A.">
        <title>Genome sequence of an industrial microorganism Streptomyces avermitilis: deducing the ability of producing secondary metabolites.</title>
        <authorList>
            <person name="Omura S."/>
            <person name="Ikeda H."/>
            <person name="Ishikawa J."/>
            <person name="Hanamoto A."/>
            <person name="Takahashi C."/>
            <person name="Shinose M."/>
            <person name="Takahashi Y."/>
            <person name="Horikawa H."/>
            <person name="Nakazawa H."/>
            <person name="Osonoe T."/>
            <person name="Kikuchi H."/>
            <person name="Shiba T."/>
            <person name="Sakaki Y."/>
            <person name="Hattori M."/>
        </authorList>
    </citation>
    <scope>NUCLEOTIDE SEQUENCE [LARGE SCALE GENOMIC DNA]</scope>
    <source>
        <strain evidence="3">ATCC 31267 / DSM 46492 / JCM 5070 / NBRC 14893 / NCIMB 12804 / NRRL 8165 / MA-4680</strain>
    </source>
</reference>
<accession>Q82QK4</accession>
<dbReference type="KEGG" id="sma:SAVERM_502"/>
<feature type="region of interest" description="Disordered" evidence="1">
    <location>
        <begin position="1"/>
        <end position="33"/>
    </location>
</feature>
<dbReference type="HOGENOM" id="CLU_1748564_0_0_11"/>
<protein>
    <submittedName>
        <fullName evidence="2">Uncharacterized protein</fullName>
    </submittedName>
</protein>